<organism evidence="1 2">
    <name type="scientific">Paecilomyces lecythidis</name>
    <dbReference type="NCBI Taxonomy" id="3004212"/>
    <lineage>
        <taxon>Eukaryota</taxon>
        <taxon>Fungi</taxon>
        <taxon>Dikarya</taxon>
        <taxon>Ascomycota</taxon>
        <taxon>Pezizomycotina</taxon>
        <taxon>Eurotiomycetes</taxon>
        <taxon>Eurotiomycetidae</taxon>
        <taxon>Eurotiales</taxon>
        <taxon>Thermoascaceae</taxon>
        <taxon>Paecilomyces</taxon>
    </lineage>
</organism>
<comment type="caution">
    <text evidence="1">The sequence shown here is derived from an EMBL/GenBank/DDBJ whole genome shotgun (WGS) entry which is preliminary data.</text>
</comment>
<protein>
    <submittedName>
        <fullName evidence="1">Uncharacterized protein</fullName>
    </submittedName>
</protein>
<evidence type="ECO:0000313" key="1">
    <source>
        <dbReference type="EMBL" id="KAL1884622.1"/>
    </source>
</evidence>
<name>A0ABR3Y9Z6_9EURO</name>
<dbReference type="InterPro" id="IPR029063">
    <property type="entry name" value="SAM-dependent_MTases_sf"/>
</dbReference>
<keyword evidence="2" id="KW-1185">Reference proteome</keyword>
<reference evidence="1 2" key="1">
    <citation type="journal article" date="2024" name="IMA Fungus">
        <title>IMA Genome - F19 : A genome assembly and annotation guide to empower mycologists, including annotated draft genome sequences of Ceratocystis pirilliformis, Diaporthe australafricana, Fusarium ophioides, Paecilomyces lecythidis, and Sporothrix stenoceras.</title>
        <authorList>
            <person name="Aylward J."/>
            <person name="Wilson A.M."/>
            <person name="Visagie C.M."/>
            <person name="Spraker J."/>
            <person name="Barnes I."/>
            <person name="Buitendag C."/>
            <person name="Ceriani C."/>
            <person name="Del Mar Angel L."/>
            <person name="du Plessis D."/>
            <person name="Fuchs T."/>
            <person name="Gasser K."/>
            <person name="Kramer D."/>
            <person name="Li W."/>
            <person name="Munsamy K."/>
            <person name="Piso A."/>
            <person name="Price J.L."/>
            <person name="Sonnekus B."/>
            <person name="Thomas C."/>
            <person name="van der Nest A."/>
            <person name="van Dijk A."/>
            <person name="van Heerden A."/>
            <person name="van Vuuren N."/>
            <person name="Yilmaz N."/>
            <person name="Duong T.A."/>
            <person name="van der Merwe N.A."/>
            <person name="Wingfield M.J."/>
            <person name="Wingfield B.D."/>
        </authorList>
    </citation>
    <scope>NUCLEOTIDE SEQUENCE [LARGE SCALE GENOMIC DNA]</scope>
    <source>
        <strain evidence="1 2">CMW 18167</strain>
    </source>
</reference>
<sequence length="152" mass="17512">MKDYAGLVRKAYGNAKPGAWMEFQDWDQYPYSEDGSLENTDIEKYFHEVIGAFAQQGYEASPGPKLEQYFKNAGFEDVHVEKFRIPLGSWPKDKHYKKIGTWMMLQGQEGYEAGAMAVLTRHKKWSEDQVRVLVNKTKSDARNGNIHALFNL</sequence>
<dbReference type="Gene3D" id="3.40.50.150">
    <property type="entry name" value="Vaccinia Virus protein VP39"/>
    <property type="match status" value="1"/>
</dbReference>
<dbReference type="SUPFAM" id="SSF53335">
    <property type="entry name" value="S-adenosyl-L-methionine-dependent methyltransferases"/>
    <property type="match status" value="1"/>
</dbReference>
<accession>A0ABR3Y9Z6</accession>
<proteinExistence type="predicted"/>
<dbReference type="EMBL" id="JAVDPF010000004">
    <property type="protein sequence ID" value="KAL1884622.1"/>
    <property type="molecule type" value="Genomic_DNA"/>
</dbReference>
<gene>
    <name evidence="1" type="ORF">Plec18167_002213</name>
</gene>
<dbReference type="Proteomes" id="UP001583193">
    <property type="component" value="Unassembled WGS sequence"/>
</dbReference>
<evidence type="ECO:0000313" key="2">
    <source>
        <dbReference type="Proteomes" id="UP001583193"/>
    </source>
</evidence>